<evidence type="ECO:0000313" key="2">
    <source>
        <dbReference type="Proteomes" id="UP001497482"/>
    </source>
</evidence>
<dbReference type="AlphaFoldDB" id="A0AAV2KTS3"/>
<sequence>MSKSKIKENIVSFTGSR</sequence>
<protein>
    <submittedName>
        <fullName evidence="1">Uncharacterized protein</fullName>
    </submittedName>
</protein>
<organism evidence="1 2">
    <name type="scientific">Knipowitschia caucasica</name>
    <name type="common">Caucasian dwarf goby</name>
    <name type="synonym">Pomatoschistus caucasicus</name>
    <dbReference type="NCBI Taxonomy" id="637954"/>
    <lineage>
        <taxon>Eukaryota</taxon>
        <taxon>Metazoa</taxon>
        <taxon>Chordata</taxon>
        <taxon>Craniata</taxon>
        <taxon>Vertebrata</taxon>
        <taxon>Euteleostomi</taxon>
        <taxon>Actinopterygii</taxon>
        <taxon>Neopterygii</taxon>
        <taxon>Teleostei</taxon>
        <taxon>Neoteleostei</taxon>
        <taxon>Acanthomorphata</taxon>
        <taxon>Gobiaria</taxon>
        <taxon>Gobiiformes</taxon>
        <taxon>Gobioidei</taxon>
        <taxon>Gobiidae</taxon>
        <taxon>Gobiinae</taxon>
        <taxon>Knipowitschia</taxon>
    </lineage>
</organism>
<dbReference type="EMBL" id="OZ035824">
    <property type="protein sequence ID" value="CAL1592401.1"/>
    <property type="molecule type" value="Genomic_DNA"/>
</dbReference>
<accession>A0AAV2KTS3</accession>
<proteinExistence type="predicted"/>
<evidence type="ECO:0000313" key="1">
    <source>
        <dbReference type="EMBL" id="CAL1592401.1"/>
    </source>
</evidence>
<dbReference type="Proteomes" id="UP001497482">
    <property type="component" value="Chromosome 2"/>
</dbReference>
<gene>
    <name evidence="1" type="ORF">KC01_LOCUS21653</name>
</gene>
<keyword evidence="2" id="KW-1185">Reference proteome</keyword>
<name>A0AAV2KTS3_KNICA</name>
<reference evidence="1 2" key="1">
    <citation type="submission" date="2024-04" db="EMBL/GenBank/DDBJ databases">
        <authorList>
            <person name="Waldvogel A.-M."/>
            <person name="Schoenle A."/>
        </authorList>
    </citation>
    <scope>NUCLEOTIDE SEQUENCE [LARGE SCALE GENOMIC DNA]</scope>
</reference>